<dbReference type="Gene3D" id="1.20.5.320">
    <property type="entry name" value="6-Phosphogluconate Dehydrogenase, domain 3"/>
    <property type="match status" value="1"/>
</dbReference>
<dbReference type="InterPro" id="IPR050149">
    <property type="entry name" value="Collagen_superfamily"/>
</dbReference>
<dbReference type="Pfam" id="PF01391">
    <property type="entry name" value="Collagen"/>
    <property type="match status" value="1"/>
</dbReference>
<name>A0ABU4RII0_9FLAO</name>
<dbReference type="InterPro" id="IPR045571">
    <property type="entry name" value="DUF5907"/>
</dbReference>
<accession>A0ABU4RII0</accession>
<comment type="caution">
    <text evidence="1">The sequence shown here is derived from an EMBL/GenBank/DDBJ whole genome shotgun (WGS) entry which is preliminary data.</text>
</comment>
<evidence type="ECO:0000313" key="1">
    <source>
        <dbReference type="EMBL" id="MDX6191713.1"/>
    </source>
</evidence>
<evidence type="ECO:0000313" key="2">
    <source>
        <dbReference type="Proteomes" id="UP001273350"/>
    </source>
</evidence>
<dbReference type="Proteomes" id="UP001273350">
    <property type="component" value="Unassembled WGS sequence"/>
</dbReference>
<evidence type="ECO:0008006" key="3">
    <source>
        <dbReference type="Google" id="ProtNLM"/>
    </source>
</evidence>
<dbReference type="InterPro" id="IPR008160">
    <property type="entry name" value="Collagen"/>
</dbReference>
<dbReference type="PANTHER" id="PTHR24023:SF1095">
    <property type="entry name" value="EGF-LIKE DOMAIN-CONTAINING PROTEIN"/>
    <property type="match status" value="1"/>
</dbReference>
<reference evidence="1 2" key="1">
    <citation type="submission" date="2023-11" db="EMBL/GenBank/DDBJ databases">
        <title>Unpublished Manusciprt.</title>
        <authorList>
            <person name="Saticioglu I.B."/>
            <person name="Ay H."/>
            <person name="Ajmi N."/>
            <person name="Altun S."/>
            <person name="Duman M."/>
        </authorList>
    </citation>
    <scope>NUCLEOTIDE SEQUENCE [LARGE SCALE GENOMIC DNA]</scope>
    <source>
        <strain evidence="1 2">Fl-318</strain>
    </source>
</reference>
<gene>
    <name evidence="1" type="ORF">SGQ83_20325</name>
</gene>
<proteinExistence type="predicted"/>
<protein>
    <recommendedName>
        <fullName evidence="3">Collagen-like protein</fullName>
    </recommendedName>
</protein>
<dbReference type="RefSeq" id="WP_230002237.1">
    <property type="nucleotide sequence ID" value="NZ_CP087134.1"/>
</dbReference>
<organism evidence="1 2">
    <name type="scientific">Flavobacterium cupriresistens</name>
    <dbReference type="NCBI Taxonomy" id="2893885"/>
    <lineage>
        <taxon>Bacteria</taxon>
        <taxon>Pseudomonadati</taxon>
        <taxon>Bacteroidota</taxon>
        <taxon>Flavobacteriia</taxon>
        <taxon>Flavobacteriales</taxon>
        <taxon>Flavobacteriaceae</taxon>
        <taxon>Flavobacterium</taxon>
    </lineage>
</organism>
<dbReference type="EMBL" id="JAWXVI010000012">
    <property type="protein sequence ID" value="MDX6191713.1"/>
    <property type="molecule type" value="Genomic_DNA"/>
</dbReference>
<dbReference type="PANTHER" id="PTHR24023">
    <property type="entry name" value="COLLAGEN ALPHA"/>
    <property type="match status" value="1"/>
</dbReference>
<keyword evidence="2" id="KW-1185">Reference proteome</keyword>
<sequence>MKKDVLSFFSLFLIGGYVSYAQVGIGTLVPNPSAQLDVTTAKGVNKGMLIPRISLTGTTDIKTIDNGNVESLLVFNTSSILDVMPGYYYWFNNKWNRIVISDELNSLSRSNDLAGAAGAPGTPGVSIPAGTNFYLDTTTKIFYVLEPGSNPKNWIPLQNGLKGEKGDTGLQGIQGIQGDKGDTGAAGLQGIAGIKGDTGDTGLQGIQGIQGEKGDTGLQGIQGIQGEKGDTGLQGIQGIQGDQGPAGADGTLLPEATNLIMGKIQLAGDLSGTADSPSVVASTESRAGKVQLATVAETTAGTVDTKAVHPVGLKVELDKKAGLPVLKDVTANYSAVSTDEFLSCVGDVTITLPDPVSNNGKRMVIYKVDQGTTLTFSTPIKYTSNQFFTTINYPKSVIVWANNGVWNVGEW</sequence>
<dbReference type="Pfam" id="PF19264">
    <property type="entry name" value="DUF5907"/>
    <property type="match status" value="1"/>
</dbReference>